<dbReference type="GO" id="GO:0004672">
    <property type="term" value="F:protein kinase activity"/>
    <property type="evidence" value="ECO:0007669"/>
    <property type="project" value="UniProtKB-ARBA"/>
</dbReference>
<keyword evidence="1" id="KW-0902">Two-component regulatory system</keyword>
<accession>A0A2T5UYJ0</accession>
<dbReference type="SUPFAM" id="SSF47226">
    <property type="entry name" value="Histidine-containing phosphotransfer domain, HPT domain"/>
    <property type="match status" value="1"/>
</dbReference>
<protein>
    <submittedName>
        <fullName evidence="3">Hpt domain-containing protein</fullName>
    </submittedName>
</protein>
<dbReference type="AlphaFoldDB" id="A0A2T5UYJ0"/>
<dbReference type="Pfam" id="PF01627">
    <property type="entry name" value="Hpt"/>
    <property type="match status" value="1"/>
</dbReference>
<comment type="caution">
    <text evidence="3">The sequence shown here is derived from an EMBL/GenBank/DDBJ whole genome shotgun (WGS) entry which is preliminary data.</text>
</comment>
<evidence type="ECO:0000313" key="4">
    <source>
        <dbReference type="Proteomes" id="UP000244081"/>
    </source>
</evidence>
<dbReference type="Proteomes" id="UP000244081">
    <property type="component" value="Unassembled WGS sequence"/>
</dbReference>
<organism evidence="3 4">
    <name type="scientific">Breoghania corrubedonensis</name>
    <dbReference type="NCBI Taxonomy" id="665038"/>
    <lineage>
        <taxon>Bacteria</taxon>
        <taxon>Pseudomonadati</taxon>
        <taxon>Pseudomonadota</taxon>
        <taxon>Alphaproteobacteria</taxon>
        <taxon>Hyphomicrobiales</taxon>
        <taxon>Stappiaceae</taxon>
        <taxon>Breoghania</taxon>
    </lineage>
</organism>
<dbReference type="RefSeq" id="WP_170122199.1">
    <property type="nucleotide sequence ID" value="NZ_QAYG01000011.1"/>
</dbReference>
<evidence type="ECO:0000256" key="1">
    <source>
        <dbReference type="ARBA" id="ARBA00023012"/>
    </source>
</evidence>
<name>A0A2T5UYJ0_9HYPH</name>
<gene>
    <name evidence="3" type="ORF">C8N35_11131</name>
</gene>
<keyword evidence="4" id="KW-1185">Reference proteome</keyword>
<evidence type="ECO:0000313" key="3">
    <source>
        <dbReference type="EMBL" id="PTW56568.1"/>
    </source>
</evidence>
<feature type="domain" description="HPt" evidence="2">
    <location>
        <begin position="46"/>
        <end position="113"/>
    </location>
</feature>
<proteinExistence type="predicted"/>
<reference evidence="3 4" key="1">
    <citation type="submission" date="2018-04" db="EMBL/GenBank/DDBJ databases">
        <title>Genomic Encyclopedia of Archaeal and Bacterial Type Strains, Phase II (KMG-II): from individual species to whole genera.</title>
        <authorList>
            <person name="Goeker M."/>
        </authorList>
    </citation>
    <scope>NUCLEOTIDE SEQUENCE [LARGE SCALE GENOMIC DNA]</scope>
    <source>
        <strain evidence="3 4">DSM 23382</strain>
    </source>
</reference>
<dbReference type="EMBL" id="QAYG01000011">
    <property type="protein sequence ID" value="PTW56568.1"/>
    <property type="molecule type" value="Genomic_DNA"/>
</dbReference>
<evidence type="ECO:0000259" key="2">
    <source>
        <dbReference type="Pfam" id="PF01627"/>
    </source>
</evidence>
<sequence>MKMNAKEETEIANPLSELIERHCTTIRQLFAEFRAHYVARSIGEPPGPEVMTALHTLKGSCGTIGFSRLHKKVAALHDQLKAWPQAAAPGAEYERKMAREVAETAAEVDQVRAEDSTLYGKVF</sequence>
<dbReference type="GO" id="GO:0000160">
    <property type="term" value="P:phosphorelay signal transduction system"/>
    <property type="evidence" value="ECO:0007669"/>
    <property type="project" value="UniProtKB-KW"/>
</dbReference>
<dbReference type="Gene3D" id="1.20.120.160">
    <property type="entry name" value="HPT domain"/>
    <property type="match status" value="1"/>
</dbReference>
<dbReference type="InterPro" id="IPR036641">
    <property type="entry name" value="HPT_dom_sf"/>
</dbReference>
<dbReference type="InterPro" id="IPR008207">
    <property type="entry name" value="Sig_transdc_His_kin_Hpt_dom"/>
</dbReference>